<accession>A0A6L9LFA6</accession>
<dbReference type="RefSeq" id="WP_163952372.1">
    <property type="nucleotide sequence ID" value="NZ_JAAFZH010000010.1"/>
</dbReference>
<comment type="caution">
    <text evidence="1">The sequence shown here is derived from an EMBL/GenBank/DDBJ whole genome shotgun (WGS) entry which is preliminary data.</text>
</comment>
<gene>
    <name evidence="1" type="ORF">GK108_20005</name>
</gene>
<name>A0A6L9LFA6_9BACT</name>
<evidence type="ECO:0000313" key="2">
    <source>
        <dbReference type="Proteomes" id="UP000474175"/>
    </source>
</evidence>
<dbReference type="AlphaFoldDB" id="A0A6L9LFA6"/>
<reference evidence="1 2" key="1">
    <citation type="submission" date="2020-02" db="EMBL/GenBank/DDBJ databases">
        <title>Draft genome sequence of two Spirosoma agri KCTC 52727 and Spirosoma terrae KCTC 52035.</title>
        <authorList>
            <person name="Rojas J."/>
            <person name="Ambika Manirajan B."/>
            <person name="Suarez C."/>
            <person name="Ratering S."/>
            <person name="Schnell S."/>
        </authorList>
    </citation>
    <scope>NUCLEOTIDE SEQUENCE [LARGE SCALE GENOMIC DNA]</scope>
    <source>
        <strain evidence="1 2">KCTC 52035</strain>
    </source>
</reference>
<keyword evidence="2" id="KW-1185">Reference proteome</keyword>
<protein>
    <submittedName>
        <fullName evidence="1">Uncharacterized protein</fullName>
    </submittedName>
</protein>
<dbReference type="EMBL" id="JAAFZH010000010">
    <property type="protein sequence ID" value="NDU97178.1"/>
    <property type="molecule type" value="Genomic_DNA"/>
</dbReference>
<evidence type="ECO:0000313" key="1">
    <source>
        <dbReference type="EMBL" id="NDU97178.1"/>
    </source>
</evidence>
<sequence length="976" mass="106129">MSLLMGVGAYGVDELVERAENAAEIAEAAKDQVANRADMTRTSTSLVTVSNGPKTFAYATSKNLGWTLGMRLRATAASGYVEGEITAVSPTAVTINVTSTVGSGSYDNWAIGIVGNPGFNWRGAWTAKTYYNKNDGVSYGDPASSWIRNTSGGETEETFDATQWDKFAQGGGVAAGSVGRAELDSDLSALLQELPDTSGYLYVITDSAKQRVLGIRRDGWVDGRFQIEELNIRPNSVNSAAIKSSSVLVNHLAEEVRNKFLGDNNVLLTNLAQDVLSLLLKNFTNDGREQMFTILDAQNQMVFQILTNGQIKGRWDYSQAPIAYSDLQADLQTRFAVDPFDNTYSRYYLVIPDENKNVAFGITKDGWVEGRVRLMDKTVRESMLGDDLLQKVNVAVQPSFKRLNDSNPNDTEVIDDDYWRGVSASVDLKTEVSGYGFARFPSTPVKGLRGFNTTGTTLQFRPSYGLAIHGKRYRGVFNPTSAGLTLSTYKGNYGNAFTNVYPAFPVGAVGDFYVANVSGTATRTANGLTFKNGDLIVQTGSSTFSVQPGPGTGDFQEGDFWNVTANSKYADLSLMNGHRLIYIGVQSASGPKYVQFVPSVAGEFFYMGEVTSNAFAPVVAARQGDIYVFAGSYTAQGIPGVEGDYLIYDGGWGLVPGMVSEFADGTYIMLEADNANRWDVRRKDKSATPVSLSLTTFRTSVRRKPTDNVVLFSDSMFGVATIGTTIVNSLVAGGRVASYFSYGGGTSRDVLAMIKKKIRTESDPFAGNLHVFWHGQNNQTDIVQIKNAALELVPLVGASQKKYVFWSVLGQYTATWNGSRIVIAIHEDAVAGTNHIAQIEQWYTLMFPKRWFCPRQAMLNAALTSSVPHALFPGLAESQVAMTYGIPPHRYFFDYTGKSFTPATLNFVGYQSAAGLPSGGNSNDYYIRVANGTIGQIIVNVAGTWTEYTYDPVHPVNEGGVVLASSFLNFLTTNNL</sequence>
<dbReference type="Proteomes" id="UP000474175">
    <property type="component" value="Unassembled WGS sequence"/>
</dbReference>
<organism evidence="1 2">
    <name type="scientific">Spirosoma terrae</name>
    <dbReference type="NCBI Taxonomy" id="1968276"/>
    <lineage>
        <taxon>Bacteria</taxon>
        <taxon>Pseudomonadati</taxon>
        <taxon>Bacteroidota</taxon>
        <taxon>Cytophagia</taxon>
        <taxon>Cytophagales</taxon>
        <taxon>Cytophagaceae</taxon>
        <taxon>Spirosoma</taxon>
    </lineage>
</organism>
<proteinExistence type="predicted"/>